<reference evidence="5 6" key="1">
    <citation type="submission" date="2013-12" db="EMBL/GenBank/DDBJ databases">
        <authorList>
            <person name="Madinger N."/>
            <person name="Lenaerts A."/>
            <person name="Ordway D."/>
            <person name="DeGroote M.A."/>
            <person name="Parker T."/>
            <person name="Sizemore C."/>
            <person name="Tallon L.J."/>
            <person name="Sadzewicz L.K."/>
            <person name="Sengamalay N."/>
            <person name="Fraser C.M."/>
            <person name="Hine E."/>
            <person name="Shefchek K.A."/>
            <person name="Das S.P."/>
            <person name="Tettelin H."/>
        </authorList>
    </citation>
    <scope>NUCLEOTIDE SEQUENCE [LARGE SCALE GENOMIC DNA]</scope>
    <source>
        <strain evidence="5 6">21</strain>
    </source>
</reference>
<evidence type="ECO:0000313" key="6">
    <source>
        <dbReference type="Proteomes" id="UP000020103"/>
    </source>
</evidence>
<dbReference type="Pfam" id="PF00135">
    <property type="entry name" value="COesterase"/>
    <property type="match status" value="1"/>
</dbReference>
<dbReference type="EC" id="3.1.1.-" evidence="3"/>
<protein>
    <recommendedName>
        <fullName evidence="3">Carboxylic ester hydrolase</fullName>
        <ecNumber evidence="3">3.1.1.-</ecNumber>
    </recommendedName>
</protein>
<keyword evidence="2 3" id="KW-0378">Hydrolase</keyword>
<comment type="similarity">
    <text evidence="1 3">Belongs to the type-B carboxylesterase/lipase family.</text>
</comment>
<dbReference type="GO" id="GO:0016787">
    <property type="term" value="F:hydrolase activity"/>
    <property type="evidence" value="ECO:0007669"/>
    <property type="project" value="UniProtKB-KW"/>
</dbReference>
<organism evidence="5 6">
    <name type="scientific">Mycobacteroides abscessus 21</name>
    <dbReference type="NCBI Taxonomy" id="1299324"/>
    <lineage>
        <taxon>Bacteria</taxon>
        <taxon>Bacillati</taxon>
        <taxon>Actinomycetota</taxon>
        <taxon>Actinomycetes</taxon>
        <taxon>Mycobacteriales</taxon>
        <taxon>Mycobacteriaceae</taxon>
        <taxon>Mycobacteroides</taxon>
        <taxon>Mycobacteroides abscessus</taxon>
    </lineage>
</organism>
<dbReference type="SUPFAM" id="SSF53474">
    <property type="entry name" value="alpha/beta-Hydrolases"/>
    <property type="match status" value="1"/>
</dbReference>
<feature type="domain" description="Carboxylesterase type B" evidence="4">
    <location>
        <begin position="144"/>
        <end position="596"/>
    </location>
</feature>
<proteinExistence type="inferred from homology"/>
<dbReference type="Gene3D" id="3.40.50.1820">
    <property type="entry name" value="alpha/beta hydrolase"/>
    <property type="match status" value="1"/>
</dbReference>
<dbReference type="PANTHER" id="PTHR11559">
    <property type="entry name" value="CARBOXYLESTERASE"/>
    <property type="match status" value="1"/>
</dbReference>
<comment type="caution">
    <text evidence="5">The sequence shown here is derived from an EMBL/GenBank/DDBJ whole genome shotgun (WGS) entry which is preliminary data.</text>
</comment>
<gene>
    <name evidence="5" type="ORF">I543_3065</name>
</gene>
<evidence type="ECO:0000256" key="2">
    <source>
        <dbReference type="ARBA" id="ARBA00022801"/>
    </source>
</evidence>
<dbReference type="InterPro" id="IPR029058">
    <property type="entry name" value="AB_hydrolase_fold"/>
</dbReference>
<evidence type="ECO:0000313" key="5">
    <source>
        <dbReference type="EMBL" id="EUA45770.1"/>
    </source>
</evidence>
<dbReference type="InterPro" id="IPR019826">
    <property type="entry name" value="Carboxylesterase_B_AS"/>
</dbReference>
<dbReference type="PROSITE" id="PS00122">
    <property type="entry name" value="CARBOXYLESTERASE_B_1"/>
    <property type="match status" value="1"/>
</dbReference>
<dbReference type="Proteomes" id="UP000020103">
    <property type="component" value="Unassembled WGS sequence"/>
</dbReference>
<dbReference type="EMBL" id="JAOF01000001">
    <property type="protein sequence ID" value="EUA45770.1"/>
    <property type="molecule type" value="Genomic_DNA"/>
</dbReference>
<dbReference type="InterPro" id="IPR002018">
    <property type="entry name" value="CarbesteraseB"/>
</dbReference>
<evidence type="ECO:0000256" key="3">
    <source>
        <dbReference type="RuleBase" id="RU361235"/>
    </source>
</evidence>
<evidence type="ECO:0000259" key="4">
    <source>
        <dbReference type="Pfam" id="PF00135"/>
    </source>
</evidence>
<dbReference type="InterPro" id="IPR050309">
    <property type="entry name" value="Type-B_Carboxylest/Lipase"/>
</dbReference>
<sequence>MAEILGLFPCRPSLLGTLLLQDLAGITAEQHDDDRYQQPSYAAADGHLGPRPMPPPEVVLVSICMPSLKVIGLPTPKSVSAPLCCRLPILLHTPQTRVSLHGEEFMYPEKTRGNFPAPPLRLCGPVTADRTTIRYVAVDVALPTVVRTPLGALRGAIEGGVSVWRGVPYAQQPVEQLRFLAPVPLEPWEGVRDAIEHAPLPPQGKSFVGAGRDDPKIRGEECLTVTVWSPDVHASLPVMVWIPGGAFVFGAGQLELYSGARLAANGNVVVVNVTYRLGALGGLELSALGEGFDDNLALRDQMAALTWVRDNIAAFGGDPDHVTIFGESAGATSVLALLASPAAEGLFGRAIAQSPALPLIADKALRDKRAHRYLELLDVTDPSRLKVLPQRELRRGAAKLQIESATETPVLGYGLAHGTELLPYHPIEAARCGEVHQVPLIIGSNSHEASMFARVKPPMLPTTEPTVNGYFNRIGPEYQDAIIAAYPGYPSRQALVAVGSDAMFAAPMWAFADAYSAFVDTYMYRFDHTAWGLKLLGLGATHGSEIVHVQHSYGSFVGMLLSPLGARMMPSVGRRMQRAWLDFATGAGPEDWPTYGADGRRTRIIRSRSDVTVEDPDSVRRIAWAQVH</sequence>
<evidence type="ECO:0000256" key="1">
    <source>
        <dbReference type="ARBA" id="ARBA00005964"/>
    </source>
</evidence>
<dbReference type="AlphaFoldDB" id="A0A829PZ73"/>
<name>A0A829PZ73_9MYCO</name>
<accession>A0A829PZ73</accession>